<name>A0A975B4C3_9BACT</name>
<gene>
    <name evidence="1" type="ORF">dnl_07670</name>
</gene>
<dbReference type="Proteomes" id="UP000663720">
    <property type="component" value="Chromosome"/>
</dbReference>
<evidence type="ECO:0000313" key="1">
    <source>
        <dbReference type="EMBL" id="QTA78543.1"/>
    </source>
</evidence>
<reference evidence="1" key="1">
    <citation type="journal article" date="2021" name="Microb. Physiol.">
        <title>Proteogenomic Insights into the Physiology of Marine, Sulfate-Reducing, Filamentous Desulfonema limicola and Desulfonema magnum.</title>
        <authorList>
            <person name="Schnaars V."/>
            <person name="Wohlbrand L."/>
            <person name="Scheve S."/>
            <person name="Hinrichs C."/>
            <person name="Reinhardt R."/>
            <person name="Rabus R."/>
        </authorList>
    </citation>
    <scope>NUCLEOTIDE SEQUENCE</scope>
    <source>
        <strain evidence="1">5ac10</strain>
    </source>
</reference>
<sequence>MNFIISALQLKINIFYLKNIKYEFFHFFKYYIYFYSYSRAF</sequence>
<dbReference type="EMBL" id="CP061799">
    <property type="protein sequence ID" value="QTA78543.1"/>
    <property type="molecule type" value="Genomic_DNA"/>
</dbReference>
<proteinExistence type="predicted"/>
<keyword evidence="2" id="KW-1185">Reference proteome</keyword>
<organism evidence="1 2">
    <name type="scientific">Desulfonema limicola</name>
    <dbReference type="NCBI Taxonomy" id="45656"/>
    <lineage>
        <taxon>Bacteria</taxon>
        <taxon>Pseudomonadati</taxon>
        <taxon>Thermodesulfobacteriota</taxon>
        <taxon>Desulfobacteria</taxon>
        <taxon>Desulfobacterales</taxon>
        <taxon>Desulfococcaceae</taxon>
        <taxon>Desulfonema</taxon>
    </lineage>
</organism>
<protein>
    <submittedName>
        <fullName evidence="1">Uncharacterized protein</fullName>
    </submittedName>
</protein>
<dbReference type="AlphaFoldDB" id="A0A975B4C3"/>
<accession>A0A975B4C3</accession>
<evidence type="ECO:0000313" key="2">
    <source>
        <dbReference type="Proteomes" id="UP000663720"/>
    </source>
</evidence>
<dbReference type="KEGG" id="dli:dnl_07670"/>